<dbReference type="Pfam" id="PF12680">
    <property type="entry name" value="SnoaL_2"/>
    <property type="match status" value="1"/>
</dbReference>
<evidence type="ECO:0000313" key="3">
    <source>
        <dbReference type="Proteomes" id="UP000295341"/>
    </source>
</evidence>
<dbReference type="AlphaFoldDB" id="A0A4R7PER6"/>
<dbReference type="SUPFAM" id="SSF54427">
    <property type="entry name" value="NTF2-like"/>
    <property type="match status" value="1"/>
</dbReference>
<feature type="domain" description="SnoaL-like" evidence="1">
    <location>
        <begin position="9"/>
        <end position="103"/>
    </location>
</feature>
<comment type="caution">
    <text evidence="2">The sequence shown here is derived from an EMBL/GenBank/DDBJ whole genome shotgun (WGS) entry which is preliminary data.</text>
</comment>
<keyword evidence="3" id="KW-1185">Reference proteome</keyword>
<dbReference type="InterPro" id="IPR032710">
    <property type="entry name" value="NTF2-like_dom_sf"/>
</dbReference>
<accession>A0A4R7PER6</accession>
<dbReference type="RefSeq" id="WP_133880621.1">
    <property type="nucleotide sequence ID" value="NZ_SOBT01000008.1"/>
</dbReference>
<organism evidence="2 3">
    <name type="scientific">Panacagrimonas perspica</name>
    <dbReference type="NCBI Taxonomy" id="381431"/>
    <lineage>
        <taxon>Bacteria</taxon>
        <taxon>Pseudomonadati</taxon>
        <taxon>Pseudomonadota</taxon>
        <taxon>Gammaproteobacteria</taxon>
        <taxon>Nevskiales</taxon>
        <taxon>Nevskiaceae</taxon>
        <taxon>Panacagrimonas</taxon>
    </lineage>
</organism>
<dbReference type="EMBL" id="SOBT01000008">
    <property type="protein sequence ID" value="TDU32091.1"/>
    <property type="molecule type" value="Genomic_DNA"/>
</dbReference>
<evidence type="ECO:0000259" key="1">
    <source>
        <dbReference type="Pfam" id="PF12680"/>
    </source>
</evidence>
<dbReference type="InterPro" id="IPR037401">
    <property type="entry name" value="SnoaL-like"/>
</dbReference>
<sequence length="130" mass="14261">MNPNPLAVWHHAVKTRDPSGLGAVMADDAVFHSPVVHTPQVGKAIMHRYLSAALGCLIDDSFRYVREVVSGRDAVLEFEVELDGIRVNGVDMISWNDAGKITDFKVMIRPLKAINVVHQRMGAMLQKAAG</sequence>
<proteinExistence type="predicted"/>
<gene>
    <name evidence="2" type="ORF">DFR24_1479</name>
</gene>
<dbReference type="Proteomes" id="UP000295341">
    <property type="component" value="Unassembled WGS sequence"/>
</dbReference>
<evidence type="ECO:0000313" key="2">
    <source>
        <dbReference type="EMBL" id="TDU32091.1"/>
    </source>
</evidence>
<reference evidence="2 3" key="1">
    <citation type="submission" date="2019-03" db="EMBL/GenBank/DDBJ databases">
        <title>Genomic Encyclopedia of Type Strains, Phase IV (KMG-IV): sequencing the most valuable type-strain genomes for metagenomic binning, comparative biology and taxonomic classification.</title>
        <authorList>
            <person name="Goeker M."/>
        </authorList>
    </citation>
    <scope>NUCLEOTIDE SEQUENCE [LARGE SCALE GENOMIC DNA]</scope>
    <source>
        <strain evidence="2 3">DSM 26377</strain>
    </source>
</reference>
<dbReference type="Gene3D" id="3.10.450.50">
    <property type="match status" value="1"/>
</dbReference>
<name>A0A4R7PER6_9GAMM</name>
<protein>
    <submittedName>
        <fullName evidence="2">SnoaL-like protein</fullName>
    </submittedName>
</protein>